<comment type="caution">
    <text evidence="4">The sequence shown here is derived from an EMBL/GenBank/DDBJ whole genome shotgun (WGS) entry which is preliminary data.</text>
</comment>
<dbReference type="RefSeq" id="WP_377065739.1">
    <property type="nucleotide sequence ID" value="NZ_JBHSJJ010000009.1"/>
</dbReference>
<protein>
    <submittedName>
        <fullName evidence="4">Y-family DNA polymerase</fullName>
    </submittedName>
</protein>
<keyword evidence="2" id="KW-0227">DNA damage</keyword>
<dbReference type="Gene3D" id="3.30.70.270">
    <property type="match status" value="1"/>
</dbReference>
<organism evidence="4 5">
    <name type="scientific">Negadavirga shengliensis</name>
    <dbReference type="NCBI Taxonomy" id="1389218"/>
    <lineage>
        <taxon>Bacteria</taxon>
        <taxon>Pseudomonadati</taxon>
        <taxon>Bacteroidota</taxon>
        <taxon>Cytophagia</taxon>
        <taxon>Cytophagales</taxon>
        <taxon>Cyclobacteriaceae</taxon>
        <taxon>Negadavirga</taxon>
    </lineage>
</organism>
<dbReference type="InterPro" id="IPR001126">
    <property type="entry name" value="UmuC"/>
</dbReference>
<evidence type="ECO:0000259" key="3">
    <source>
        <dbReference type="Pfam" id="PF00817"/>
    </source>
</evidence>
<proteinExistence type="inferred from homology"/>
<dbReference type="CDD" id="cd03468">
    <property type="entry name" value="PolY_like"/>
    <property type="match status" value="1"/>
</dbReference>
<dbReference type="PANTHER" id="PTHR35369:SF2">
    <property type="entry name" value="BLR3025 PROTEIN"/>
    <property type="match status" value="1"/>
</dbReference>
<dbReference type="Proteomes" id="UP001595818">
    <property type="component" value="Unassembled WGS sequence"/>
</dbReference>
<evidence type="ECO:0000313" key="5">
    <source>
        <dbReference type="Proteomes" id="UP001595818"/>
    </source>
</evidence>
<dbReference type="InterPro" id="IPR043128">
    <property type="entry name" value="Rev_trsase/Diguanyl_cyclase"/>
</dbReference>
<sequence>MHSRFLSIWFRHLTTDRWAIKRPELKGEPFVLAAPERGRMMVKASSPEATSEGIYTGMVVADARAILPALRVFTDDPGLKDRLLKALAEWCLRYTPVAATDAPDGLILDITGCPHLWGGEQPYLENITATLKSKGYHVRAAIADTIGTAWAIARYGKSGLIVEPGEQREALLPLPPTALRLEPGILQRLEKLGFHHIGQFIDIPYQTLRRRFGEALSHRLDQALGTGHEPLQPIQPLPPYREELPCLEPIRTATGIRIALERLLKSLCKRLSKEGMGMRTGIFRGHRVDGKTEEISIGTSRASHSGTHLFRLFELKIPSIEPGLGIELFTLEAPIVEPVPEVQEAIWHTPGNNRTAIAELLDRVAGKTGMQCIHRYLPQEHHWPERSVKAVSSLDIQPDTEWQSGLPRPLHLLPEPEPIEVMVPLPDYPPLHFRHKGKVIRIARADGPERIEQEWWLQTGPPRDYYAVEDDNGARYWLFRLGLYGDGKPQWFLHGFFA</sequence>
<feature type="domain" description="UmuC" evidence="3">
    <location>
        <begin position="19"/>
        <end position="151"/>
    </location>
</feature>
<dbReference type="PANTHER" id="PTHR35369">
    <property type="entry name" value="BLR3025 PROTEIN-RELATED"/>
    <property type="match status" value="1"/>
</dbReference>
<dbReference type="SUPFAM" id="SSF56672">
    <property type="entry name" value="DNA/RNA polymerases"/>
    <property type="match status" value="1"/>
</dbReference>
<dbReference type="InterPro" id="IPR050356">
    <property type="entry name" value="SulA_CellDiv_inhibitor"/>
</dbReference>
<dbReference type="EMBL" id="JBHSJJ010000009">
    <property type="protein sequence ID" value="MFC4873156.1"/>
    <property type="molecule type" value="Genomic_DNA"/>
</dbReference>
<evidence type="ECO:0000256" key="1">
    <source>
        <dbReference type="ARBA" id="ARBA00010945"/>
    </source>
</evidence>
<name>A0ABV9T3T0_9BACT</name>
<reference evidence="5" key="1">
    <citation type="journal article" date="2019" name="Int. J. Syst. Evol. Microbiol.">
        <title>The Global Catalogue of Microorganisms (GCM) 10K type strain sequencing project: providing services to taxonomists for standard genome sequencing and annotation.</title>
        <authorList>
            <consortium name="The Broad Institute Genomics Platform"/>
            <consortium name="The Broad Institute Genome Sequencing Center for Infectious Disease"/>
            <person name="Wu L."/>
            <person name="Ma J."/>
        </authorList>
    </citation>
    <scope>NUCLEOTIDE SEQUENCE [LARGE SCALE GENOMIC DNA]</scope>
    <source>
        <strain evidence="5">CGMCC 4.7466</strain>
    </source>
</reference>
<accession>A0ABV9T3T0</accession>
<dbReference type="InterPro" id="IPR043502">
    <property type="entry name" value="DNA/RNA_pol_sf"/>
</dbReference>
<evidence type="ECO:0000313" key="4">
    <source>
        <dbReference type="EMBL" id="MFC4873156.1"/>
    </source>
</evidence>
<comment type="similarity">
    <text evidence="1">Belongs to the DNA polymerase type-Y family.</text>
</comment>
<evidence type="ECO:0000256" key="2">
    <source>
        <dbReference type="ARBA" id="ARBA00022763"/>
    </source>
</evidence>
<gene>
    <name evidence="4" type="ORF">ACFPFU_15765</name>
</gene>
<keyword evidence="5" id="KW-1185">Reference proteome</keyword>
<dbReference type="Pfam" id="PF00817">
    <property type="entry name" value="IMS"/>
    <property type="match status" value="1"/>
</dbReference>
<dbReference type="Gene3D" id="3.40.1170.60">
    <property type="match status" value="1"/>
</dbReference>